<accession>A0A1I5N734</accession>
<gene>
    <name evidence="1" type="primary">ykyB</name>
    <name evidence="1" type="ORF">HHA03_07360</name>
    <name evidence="2" type="ORF">SAMN05421839_10814</name>
</gene>
<dbReference type="RefSeq" id="WP_089830816.1">
    <property type="nucleotide sequence ID" value="NZ_BJWI01000006.1"/>
</dbReference>
<keyword evidence="4" id="KW-1185">Reference proteome</keyword>
<reference evidence="1 4" key="2">
    <citation type="submission" date="2019-07" db="EMBL/GenBank/DDBJ databases">
        <title>Whole genome shotgun sequence of Halolactibacillus halophilus NBRC 100868.</title>
        <authorList>
            <person name="Hosoyama A."/>
            <person name="Uohara A."/>
            <person name="Ohji S."/>
            <person name="Ichikawa N."/>
        </authorList>
    </citation>
    <scope>NUCLEOTIDE SEQUENCE [LARGE SCALE GENOMIC DNA]</scope>
    <source>
        <strain evidence="1 4">NBRC 100868</strain>
    </source>
</reference>
<protein>
    <submittedName>
        <fullName evidence="2">YkyB-like protein</fullName>
    </submittedName>
</protein>
<name>A0A1I5N734_9BACI</name>
<sequence length="149" mass="17385">MKPSVNEIAQALFVINRHAKTAIDPKELYGLKKQTIDQLLKTNQAKKIGLQYSNRPKLSCQHSTLLVKVGQYFFHIPPTKQDFKTFEHLGELDQNYRNPQVRLSLKQAKRILNIYLGIKEPSQSSKKKSTYMPSLLGRWNYAYHKQNKR</sequence>
<evidence type="ECO:0000313" key="2">
    <source>
        <dbReference type="EMBL" id="SFP17725.1"/>
    </source>
</evidence>
<evidence type="ECO:0000313" key="4">
    <source>
        <dbReference type="Proteomes" id="UP000321547"/>
    </source>
</evidence>
<dbReference type="Proteomes" id="UP000321547">
    <property type="component" value="Unassembled WGS sequence"/>
</dbReference>
<proteinExistence type="predicted"/>
<dbReference type="AlphaFoldDB" id="A0A1I5N734"/>
<organism evidence="2 3">
    <name type="scientific">Halolactibacillus halophilus</name>
    <dbReference type="NCBI Taxonomy" id="306540"/>
    <lineage>
        <taxon>Bacteria</taxon>
        <taxon>Bacillati</taxon>
        <taxon>Bacillota</taxon>
        <taxon>Bacilli</taxon>
        <taxon>Bacillales</taxon>
        <taxon>Bacillaceae</taxon>
        <taxon>Halolactibacillus</taxon>
    </lineage>
</organism>
<dbReference type="Pfam" id="PF14177">
    <property type="entry name" value="YkyB"/>
    <property type="match status" value="1"/>
</dbReference>
<dbReference type="OrthoDB" id="2360869at2"/>
<evidence type="ECO:0000313" key="1">
    <source>
        <dbReference type="EMBL" id="GEM01204.1"/>
    </source>
</evidence>
<evidence type="ECO:0000313" key="3">
    <source>
        <dbReference type="Proteomes" id="UP000242243"/>
    </source>
</evidence>
<dbReference type="EMBL" id="FOXC01000008">
    <property type="protein sequence ID" value="SFP17725.1"/>
    <property type="molecule type" value="Genomic_DNA"/>
</dbReference>
<reference evidence="2 3" key="1">
    <citation type="submission" date="2016-10" db="EMBL/GenBank/DDBJ databases">
        <authorList>
            <person name="de Groot N.N."/>
        </authorList>
    </citation>
    <scope>NUCLEOTIDE SEQUENCE [LARGE SCALE GENOMIC DNA]</scope>
    <source>
        <strain evidence="2 3">DSM 17073</strain>
    </source>
</reference>
<dbReference type="EMBL" id="BJWI01000006">
    <property type="protein sequence ID" value="GEM01204.1"/>
    <property type="molecule type" value="Genomic_DNA"/>
</dbReference>
<dbReference type="STRING" id="306540.SAMN05421839_10814"/>
<dbReference type="InterPro" id="IPR025552">
    <property type="entry name" value="YkyB"/>
</dbReference>
<dbReference type="Proteomes" id="UP000242243">
    <property type="component" value="Unassembled WGS sequence"/>
</dbReference>